<comment type="caution">
    <text evidence="1">The sequence shown here is derived from an EMBL/GenBank/DDBJ whole genome shotgun (WGS) entry which is preliminary data.</text>
</comment>
<dbReference type="AlphaFoldDB" id="A0AAW0J4J1"/>
<evidence type="ECO:0000313" key="2">
    <source>
        <dbReference type="Proteomes" id="UP000237347"/>
    </source>
</evidence>
<protein>
    <submittedName>
        <fullName evidence="1">Uncharacterized protein</fullName>
    </submittedName>
</protein>
<accession>A0AAW0J4J1</accession>
<sequence length="99" mass="10768">MPCNLLTHRLIIGSGQLQTQVRSRPLQQWYQATSLSGLESTSSFLCTREFGVVGTGEAHCLEACGRGGRTEVQVGVQEGKILGNKSVILDCIVQELQLH</sequence>
<reference evidence="1 2" key="1">
    <citation type="journal article" date="2018" name="Sci. Data">
        <title>The draft genome sequence of cork oak.</title>
        <authorList>
            <person name="Ramos A.M."/>
            <person name="Usie A."/>
            <person name="Barbosa P."/>
            <person name="Barros P.M."/>
            <person name="Capote T."/>
            <person name="Chaves I."/>
            <person name="Simoes F."/>
            <person name="Abreu I."/>
            <person name="Carrasquinho I."/>
            <person name="Faro C."/>
            <person name="Guimaraes J.B."/>
            <person name="Mendonca D."/>
            <person name="Nobrega F."/>
            <person name="Rodrigues L."/>
            <person name="Saibo N.J.M."/>
            <person name="Varela M.C."/>
            <person name="Egas C."/>
            <person name="Matos J."/>
            <person name="Miguel C.M."/>
            <person name="Oliveira M.M."/>
            <person name="Ricardo C.P."/>
            <person name="Goncalves S."/>
        </authorList>
    </citation>
    <scope>NUCLEOTIDE SEQUENCE [LARGE SCALE GENOMIC DNA]</scope>
    <source>
        <strain evidence="2">cv. HL8</strain>
    </source>
</reference>
<keyword evidence="2" id="KW-1185">Reference proteome</keyword>
<gene>
    <name evidence="1" type="ORF">CFP56_037565</name>
</gene>
<proteinExistence type="predicted"/>
<evidence type="ECO:0000313" key="1">
    <source>
        <dbReference type="EMBL" id="KAK7821622.1"/>
    </source>
</evidence>
<dbReference type="EMBL" id="PKMF04000697">
    <property type="protein sequence ID" value="KAK7821622.1"/>
    <property type="molecule type" value="Genomic_DNA"/>
</dbReference>
<name>A0AAW0J4J1_QUESU</name>
<organism evidence="1 2">
    <name type="scientific">Quercus suber</name>
    <name type="common">Cork oak</name>
    <dbReference type="NCBI Taxonomy" id="58331"/>
    <lineage>
        <taxon>Eukaryota</taxon>
        <taxon>Viridiplantae</taxon>
        <taxon>Streptophyta</taxon>
        <taxon>Embryophyta</taxon>
        <taxon>Tracheophyta</taxon>
        <taxon>Spermatophyta</taxon>
        <taxon>Magnoliopsida</taxon>
        <taxon>eudicotyledons</taxon>
        <taxon>Gunneridae</taxon>
        <taxon>Pentapetalae</taxon>
        <taxon>rosids</taxon>
        <taxon>fabids</taxon>
        <taxon>Fagales</taxon>
        <taxon>Fagaceae</taxon>
        <taxon>Quercus</taxon>
    </lineage>
</organism>
<dbReference type="Proteomes" id="UP000237347">
    <property type="component" value="Unassembled WGS sequence"/>
</dbReference>